<name>A0A8J3HSP2_9RICK</name>
<evidence type="ECO:0000313" key="3">
    <source>
        <dbReference type="Proteomes" id="UP000637906"/>
    </source>
</evidence>
<comment type="caution">
    <text evidence="2">The sequence shown here is derived from an EMBL/GenBank/DDBJ whole genome shotgun (WGS) entry which is preliminary data.</text>
</comment>
<dbReference type="AlphaFoldDB" id="A0A8J3HSP2"/>
<dbReference type="EMBL" id="BNGU01000018">
    <property type="protein sequence ID" value="GHM59543.1"/>
    <property type="molecule type" value="Genomic_DNA"/>
</dbReference>
<gene>
    <name evidence="2" type="ORF">sL5_05360</name>
</gene>
<sequence>MSRCDQEKEPVKTLCNNLNQLIDDSKKAYENVKEGDKDRLNQVLTWLDREYHSFFKEVGITSDIFIPALDNIYKKINDLDQKIDKNSSASANIDLTDLAKEQNLMDLAKKIDDIEGNINKIGNLAKTSDLKNLVKINDLKSLVKKGDLDNLVTKGDLGIKNANFDLKKLAQKDDIKDLTKQINDHANTPVSLDGLAKEQDFKSLAQEVDSIKIATNKIDDLNQKVSSLAKATDLNNLAKTGDLKDLAKTTDLPDISNLTTKADIPDLSNLVQKSDIDKLNKQIADFAKQDKAFDQAITKEIKAISQGVNIMPQEVSVVLAKGNEISDKYEAEIKLADSNSKIGIFSPKGYYFYDGTIYVYDHLRSEVSIDLPEHFHFLKVIKTEDSKYKLAFCNKGGELYYGVPNDYKLINPIDIKSTKSIDFNKYYAENGSSPSFIAKMSSSSYPNPNSHQYGVDVYEIGDGEKKIGSLIDEFGYYDSQNKFHYSDNHLGIQNHSYDSPLFIINKGEDNKCSLYKMQEGTDDIDLTSDAAACSLVEYVANYVNGVYF</sequence>
<proteinExistence type="predicted"/>
<protein>
    <submittedName>
        <fullName evidence="2">Uncharacterized protein</fullName>
    </submittedName>
</protein>
<feature type="coiled-coil region" evidence="1">
    <location>
        <begin position="204"/>
        <end position="231"/>
    </location>
</feature>
<dbReference type="Proteomes" id="UP000637906">
    <property type="component" value="Unassembled WGS sequence"/>
</dbReference>
<keyword evidence="3" id="KW-1185">Reference proteome</keyword>
<organism evidence="2 3">
    <name type="scientific">Candidatus Mesenet longicola</name>
    <dbReference type="NCBI Taxonomy" id="1892558"/>
    <lineage>
        <taxon>Bacteria</taxon>
        <taxon>Pseudomonadati</taxon>
        <taxon>Pseudomonadota</taxon>
        <taxon>Alphaproteobacteria</taxon>
        <taxon>Rickettsiales</taxon>
        <taxon>Anaplasmataceae</taxon>
        <taxon>Candidatus Mesenet</taxon>
    </lineage>
</organism>
<accession>A0A8J3HSP2</accession>
<evidence type="ECO:0000256" key="1">
    <source>
        <dbReference type="SAM" id="Coils"/>
    </source>
</evidence>
<keyword evidence="1" id="KW-0175">Coiled coil</keyword>
<evidence type="ECO:0000313" key="2">
    <source>
        <dbReference type="EMBL" id="GHM59543.1"/>
    </source>
</evidence>
<reference evidence="2 3" key="1">
    <citation type="journal article" date="2021" name="Microb. Ecol.">
        <title>Candidatus Mesenet longicola: Novel Endosymbionts of Brontispa longissima that Induce Cytoplasmic Incompatibility.</title>
        <authorList>
            <person name="Takano S."/>
            <person name="Gotoh Y."/>
            <person name="Hayashi T."/>
        </authorList>
    </citation>
    <scope>NUCLEOTIDE SEQUENCE [LARGE SCALE GENOMIC DNA]</scope>
    <source>
        <strain evidence="2">L5</strain>
    </source>
</reference>